<dbReference type="Gene3D" id="3.60.110.10">
    <property type="entry name" value="Carbon-nitrogen hydrolase"/>
    <property type="match status" value="1"/>
</dbReference>
<protein>
    <recommendedName>
        <fullName evidence="3">CN hydrolase domain-containing protein</fullName>
    </recommendedName>
</protein>
<name>A0AAN7Z5S6_9PEZI</name>
<dbReference type="AlphaFoldDB" id="A0AAN7Z5S6"/>
<evidence type="ECO:0008006" key="3">
    <source>
        <dbReference type="Google" id="ProtNLM"/>
    </source>
</evidence>
<gene>
    <name evidence="1" type="ORF">RRF57_000787</name>
</gene>
<organism evidence="1 2">
    <name type="scientific">Xylaria bambusicola</name>
    <dbReference type="NCBI Taxonomy" id="326684"/>
    <lineage>
        <taxon>Eukaryota</taxon>
        <taxon>Fungi</taxon>
        <taxon>Dikarya</taxon>
        <taxon>Ascomycota</taxon>
        <taxon>Pezizomycotina</taxon>
        <taxon>Sordariomycetes</taxon>
        <taxon>Xylariomycetidae</taxon>
        <taxon>Xylariales</taxon>
        <taxon>Xylariaceae</taxon>
        <taxon>Xylaria</taxon>
    </lineage>
</organism>
<dbReference type="InterPro" id="IPR036526">
    <property type="entry name" value="C-N_Hydrolase_sf"/>
</dbReference>
<evidence type="ECO:0000313" key="2">
    <source>
        <dbReference type="Proteomes" id="UP001305414"/>
    </source>
</evidence>
<evidence type="ECO:0000313" key="1">
    <source>
        <dbReference type="EMBL" id="KAK5625071.1"/>
    </source>
</evidence>
<keyword evidence="2" id="KW-1185">Reference proteome</keyword>
<dbReference type="EMBL" id="JAWHQM010000002">
    <property type="protein sequence ID" value="KAK5625071.1"/>
    <property type="molecule type" value="Genomic_DNA"/>
</dbReference>
<sequence length="169" mass="19190">MEPTRMFVFIRFEPKVSEYIEEHVDQISKMQSLVSYVPKNEVCCRYTCSCTNLSYKPLSLHENFTEAVAEIRRVAAQGATLVILPGNHLTSWEPDHPDFVTRCWEALDYIPRYQALARELHVRIVLGTTVVPSDTASSNSEGTELDFKHYSIAATSGALTTRRQGQYTI</sequence>
<comment type="caution">
    <text evidence="1">The sequence shown here is derived from an EMBL/GenBank/DDBJ whole genome shotgun (WGS) entry which is preliminary data.</text>
</comment>
<dbReference type="SUPFAM" id="SSF56317">
    <property type="entry name" value="Carbon-nitrogen hydrolase"/>
    <property type="match status" value="1"/>
</dbReference>
<reference evidence="1 2" key="1">
    <citation type="submission" date="2023-10" db="EMBL/GenBank/DDBJ databases">
        <title>Draft genome sequence of Xylaria bambusicola isolate GMP-LS, the root and basal stem rot pathogen of sugarcane in Indonesia.</title>
        <authorList>
            <person name="Selvaraj P."/>
            <person name="Muralishankar V."/>
            <person name="Muruganantham S."/>
            <person name="Sp S."/>
            <person name="Haryani S."/>
            <person name="Lau K.J.X."/>
            <person name="Naqvi N.I."/>
        </authorList>
    </citation>
    <scope>NUCLEOTIDE SEQUENCE [LARGE SCALE GENOMIC DNA]</scope>
    <source>
        <strain evidence="1">GMP-LS</strain>
    </source>
</reference>
<proteinExistence type="predicted"/>
<dbReference type="Proteomes" id="UP001305414">
    <property type="component" value="Unassembled WGS sequence"/>
</dbReference>
<accession>A0AAN7Z5S6</accession>